<evidence type="ECO:0000256" key="2">
    <source>
        <dbReference type="PIRSR" id="PIRSR015753-2"/>
    </source>
</evidence>
<evidence type="ECO:0000313" key="5">
    <source>
        <dbReference type="EMBL" id="KAG2454970.1"/>
    </source>
</evidence>
<dbReference type="Proteomes" id="UP000613740">
    <property type="component" value="Unassembled WGS sequence"/>
</dbReference>
<dbReference type="SUPFAM" id="SSF52833">
    <property type="entry name" value="Thioredoxin-like"/>
    <property type="match status" value="1"/>
</dbReference>
<dbReference type="OrthoDB" id="2309723at2759"/>
<dbReference type="SFLD" id="SFLDS00019">
    <property type="entry name" value="Glutathione_Transferase_(cytos"/>
    <property type="match status" value="1"/>
</dbReference>
<dbReference type="InterPro" id="IPR036282">
    <property type="entry name" value="Glutathione-S-Trfase_C_sf"/>
</dbReference>
<dbReference type="SFLD" id="SFLDG01148">
    <property type="entry name" value="Xi_(cytGST)"/>
    <property type="match status" value="1"/>
</dbReference>
<dbReference type="CDD" id="cd03190">
    <property type="entry name" value="GST_C_Omega_like"/>
    <property type="match status" value="1"/>
</dbReference>
<feature type="binding site" evidence="2">
    <location>
        <position position="81"/>
    </location>
    <ligand>
        <name>glutathione</name>
        <dbReference type="ChEBI" id="CHEBI:57925"/>
    </ligand>
</feature>
<dbReference type="EMBL" id="JAEHOD010000001">
    <property type="protein sequence ID" value="KAG2454970.1"/>
    <property type="molecule type" value="Genomic_DNA"/>
</dbReference>
<dbReference type="InterPro" id="IPR047047">
    <property type="entry name" value="GST_Omega-like_C"/>
</dbReference>
<dbReference type="PANTHER" id="PTHR32419:SF6">
    <property type="entry name" value="GLUTATHIONE S-TRANSFERASE OMEGA-LIKE 1-RELATED"/>
    <property type="match status" value="1"/>
</dbReference>
<accession>A0A836BDT9</accession>
<dbReference type="AlphaFoldDB" id="A0A836BDT9"/>
<evidence type="ECO:0000259" key="4">
    <source>
        <dbReference type="PROSITE" id="PS50405"/>
    </source>
</evidence>
<dbReference type="InterPro" id="IPR036249">
    <property type="entry name" value="Thioredoxin-like_sf"/>
</dbReference>
<feature type="active site" description="Nucleophile" evidence="1">
    <location>
        <position position="38"/>
    </location>
</feature>
<comment type="caution">
    <text evidence="5">The sequence shown here is derived from an EMBL/GenBank/DDBJ whole genome shotgun (WGS) entry which is preliminary data.</text>
</comment>
<evidence type="ECO:0000313" key="6">
    <source>
        <dbReference type="Proteomes" id="UP000613740"/>
    </source>
</evidence>
<feature type="domain" description="GST C-terminal" evidence="4">
    <location>
        <begin position="161"/>
        <end position="302"/>
    </location>
</feature>
<reference evidence="5" key="1">
    <citation type="journal article" date="2020" name="bioRxiv">
        <title>Comparative genomics of Chlamydomonas.</title>
        <authorList>
            <person name="Craig R.J."/>
            <person name="Hasan A.R."/>
            <person name="Ness R.W."/>
            <person name="Keightley P.D."/>
        </authorList>
    </citation>
    <scope>NUCLEOTIDE SEQUENCE</scope>
    <source>
        <strain evidence="5">CCAP 11/173</strain>
    </source>
</reference>
<evidence type="ECO:0000256" key="3">
    <source>
        <dbReference type="PIRSR" id="PIRSR015753-3"/>
    </source>
</evidence>
<organism evidence="5 6">
    <name type="scientific">Chlamydomonas schloesseri</name>
    <dbReference type="NCBI Taxonomy" id="2026947"/>
    <lineage>
        <taxon>Eukaryota</taxon>
        <taxon>Viridiplantae</taxon>
        <taxon>Chlorophyta</taxon>
        <taxon>core chlorophytes</taxon>
        <taxon>Chlorophyceae</taxon>
        <taxon>CS clade</taxon>
        <taxon>Chlamydomonadales</taxon>
        <taxon>Chlamydomonadaceae</taxon>
        <taxon>Chlamydomonas</taxon>
    </lineage>
</organism>
<name>A0A836BDT9_9CHLO</name>
<dbReference type="Gene3D" id="1.20.1050.10">
    <property type="match status" value="1"/>
</dbReference>
<feature type="binding site" evidence="2">
    <location>
        <begin position="147"/>
        <end position="148"/>
    </location>
    <ligand>
        <name>glutathione</name>
        <dbReference type="ChEBI" id="CHEBI:57925"/>
    </ligand>
</feature>
<keyword evidence="6" id="KW-1185">Reference proteome</keyword>
<gene>
    <name evidence="5" type="ORF">HYH02_000796</name>
</gene>
<proteinExistence type="predicted"/>
<dbReference type="InterPro" id="IPR010987">
    <property type="entry name" value="Glutathione-S-Trfase_C-like"/>
</dbReference>
<feature type="site" description="Lowers pKa of active site Cys" evidence="3">
    <location>
        <position position="253"/>
    </location>
</feature>
<protein>
    <recommendedName>
        <fullName evidence="4">GST C-terminal domain-containing protein</fullName>
    </recommendedName>
</protein>
<dbReference type="Gene3D" id="3.40.30.10">
    <property type="entry name" value="Glutaredoxin"/>
    <property type="match status" value="1"/>
</dbReference>
<dbReference type="PIRSF" id="PIRSF015753">
    <property type="entry name" value="GST"/>
    <property type="match status" value="1"/>
</dbReference>
<evidence type="ECO:0000256" key="1">
    <source>
        <dbReference type="PIRSR" id="PIRSR015753-1"/>
    </source>
</evidence>
<dbReference type="FunFam" id="3.40.30.10:FF:000499">
    <property type="entry name" value="Glutathione S-transferase"/>
    <property type="match status" value="1"/>
</dbReference>
<feature type="active site" description="Proton donor/acceptor" evidence="1">
    <location>
        <position position="195"/>
    </location>
</feature>
<sequence>MASGADKPVVFRDFVSTAPDARFKTEAGRYHLYVSLTCPFACRCLAVLYMKGLEHVIGVSVTHPTFQRTRPNDHEDTHCGWAFVKPTDPPLAATNGKGAFPCTGCVPDTVNGVKFVRDLYEMAGGKKVTFSVPVLWDKQEKTIVNNESPEIMRMLNNAFNALAKHPEVDLYPEALQSTIDDSAAWVGPHINMAVYKCGFAADQAAYDAGFKDLFSGLDRAEALLGGRRYLTGDTVTEVDIKLFMTLIRFDEAYFLCYKTNKKLIRDYPNLCNYVRDLYHIPGIGRTVDMYHIKAGYFTSKPDMNPNVIIPGGGEAWWAQPHDRADKFGAGRRGGGGALRWLQRLPEWAPHAAASAAAALAVGAALGSSRRR</sequence>
<dbReference type="SUPFAM" id="SSF47616">
    <property type="entry name" value="GST C-terminal domain-like"/>
    <property type="match status" value="1"/>
</dbReference>
<dbReference type="GO" id="GO:0005737">
    <property type="term" value="C:cytoplasm"/>
    <property type="evidence" value="ECO:0007669"/>
    <property type="project" value="TreeGrafter"/>
</dbReference>
<dbReference type="Pfam" id="PF13410">
    <property type="entry name" value="GST_C_2"/>
    <property type="match status" value="1"/>
</dbReference>
<dbReference type="SFLD" id="SFLDG01206">
    <property type="entry name" value="Xi.1"/>
    <property type="match status" value="1"/>
</dbReference>
<dbReference type="Pfam" id="PF13409">
    <property type="entry name" value="GST_N_2"/>
    <property type="match status" value="1"/>
</dbReference>
<dbReference type="InterPro" id="IPR016639">
    <property type="entry name" value="GST_Omega/GSH"/>
</dbReference>
<dbReference type="GO" id="GO:0004364">
    <property type="term" value="F:glutathione transferase activity"/>
    <property type="evidence" value="ECO:0007669"/>
    <property type="project" value="InterPro"/>
</dbReference>
<dbReference type="InterPro" id="IPR040079">
    <property type="entry name" value="Glutathione_S-Trfase"/>
</dbReference>
<feature type="site" description="Lowers pKa of active site Cys" evidence="3">
    <location>
        <position position="296"/>
    </location>
</feature>
<dbReference type="PANTHER" id="PTHR32419">
    <property type="entry name" value="GLUTATHIONYL-HYDROQUINONE REDUCTASE"/>
    <property type="match status" value="1"/>
</dbReference>
<dbReference type="InterPro" id="IPR004045">
    <property type="entry name" value="Glutathione_S-Trfase_N"/>
</dbReference>
<dbReference type="PROSITE" id="PS50405">
    <property type="entry name" value="GST_CTER"/>
    <property type="match status" value="1"/>
</dbReference>